<protein>
    <submittedName>
        <fullName evidence="3">Phosphatase PAP2 family protein</fullName>
    </submittedName>
</protein>
<organism evidence="3 4">
    <name type="scientific">Alkalihalobacterium chitinilyticum</name>
    <dbReference type="NCBI Taxonomy" id="2980103"/>
    <lineage>
        <taxon>Bacteria</taxon>
        <taxon>Bacillati</taxon>
        <taxon>Bacillota</taxon>
        <taxon>Bacilli</taxon>
        <taxon>Bacillales</taxon>
        <taxon>Bacillaceae</taxon>
        <taxon>Alkalihalobacterium</taxon>
    </lineage>
</organism>
<dbReference type="InterPro" id="IPR036938">
    <property type="entry name" value="PAP2/HPO_sf"/>
</dbReference>
<sequence>MNQTDILVTMTELQNPFLNFFALILTFLGNEEFYMIILPLVYWCISKTAGFRLFYVFLMSIYINAFFKIQFAVKRPIDIDGVNSIFLKSAEVGSHYPYDSFPSGHAQGSATLFGYLAYMIKKRSFWIFAIIIVFLISLSRLYSGLHWPTDVVVGISLAVVVLIIGIAIEKRVSKLSTNIKWILAIVFPIFLMIIFPEEEGIKYAGFLLGAGVGYLLEAQTNQMVIAKELWKKATAFIIGIVGLVAIQSGLKVVFPDAILFDFIRYAFVGLWGLYVAPLVFVLLKLYQSERSVPAPKDPTISG</sequence>
<dbReference type="EMBL" id="JAOTPO010000005">
    <property type="protein sequence ID" value="MDE5413598.1"/>
    <property type="molecule type" value="Genomic_DNA"/>
</dbReference>
<evidence type="ECO:0000259" key="2">
    <source>
        <dbReference type="SMART" id="SM00014"/>
    </source>
</evidence>
<dbReference type="PANTHER" id="PTHR14969">
    <property type="entry name" value="SPHINGOSINE-1-PHOSPHATE PHOSPHOHYDROLASE"/>
    <property type="match status" value="1"/>
</dbReference>
<feature type="transmembrane region" description="Helical" evidence="1">
    <location>
        <begin position="229"/>
        <end position="250"/>
    </location>
</feature>
<keyword evidence="4" id="KW-1185">Reference proteome</keyword>
<feature type="transmembrane region" description="Helical" evidence="1">
    <location>
        <begin position="262"/>
        <end position="283"/>
    </location>
</feature>
<evidence type="ECO:0000313" key="4">
    <source>
        <dbReference type="Proteomes" id="UP001148125"/>
    </source>
</evidence>
<dbReference type="Pfam" id="PF01569">
    <property type="entry name" value="PAP2"/>
    <property type="match status" value="1"/>
</dbReference>
<dbReference type="PANTHER" id="PTHR14969:SF13">
    <property type="entry name" value="AT30094P"/>
    <property type="match status" value="1"/>
</dbReference>
<feature type="transmembrane region" description="Helical" evidence="1">
    <location>
        <begin position="201"/>
        <end position="217"/>
    </location>
</feature>
<name>A0ABT5VDS3_9BACI</name>
<dbReference type="Proteomes" id="UP001148125">
    <property type="component" value="Unassembled WGS sequence"/>
</dbReference>
<dbReference type="InterPro" id="IPR000326">
    <property type="entry name" value="PAP2/HPO"/>
</dbReference>
<keyword evidence="1" id="KW-0472">Membrane</keyword>
<keyword evidence="1" id="KW-0812">Transmembrane</keyword>
<gene>
    <name evidence="3" type="ORF">N7Z68_09375</name>
</gene>
<reference evidence="3" key="1">
    <citation type="submission" date="2024-05" db="EMBL/GenBank/DDBJ databases">
        <title>Alkalihalobacillus sp. strain MEB203 novel alkaliphilic bacterium from Lonar Lake, India.</title>
        <authorList>
            <person name="Joshi A."/>
            <person name="Thite S."/>
            <person name="Mengade P."/>
        </authorList>
    </citation>
    <scope>NUCLEOTIDE SEQUENCE</scope>
    <source>
        <strain evidence="3">MEB 203</strain>
    </source>
</reference>
<feature type="transmembrane region" description="Helical" evidence="1">
    <location>
        <begin position="175"/>
        <end position="195"/>
    </location>
</feature>
<proteinExistence type="predicted"/>
<dbReference type="SMART" id="SM00014">
    <property type="entry name" value="acidPPc"/>
    <property type="match status" value="1"/>
</dbReference>
<feature type="transmembrane region" description="Helical" evidence="1">
    <location>
        <begin position="20"/>
        <end position="43"/>
    </location>
</feature>
<accession>A0ABT5VDS3</accession>
<evidence type="ECO:0000313" key="3">
    <source>
        <dbReference type="EMBL" id="MDE5413598.1"/>
    </source>
</evidence>
<dbReference type="RefSeq" id="WP_275118216.1">
    <property type="nucleotide sequence ID" value="NZ_JAOTPO010000005.1"/>
</dbReference>
<keyword evidence="1" id="KW-1133">Transmembrane helix</keyword>
<dbReference type="Gene3D" id="1.20.144.10">
    <property type="entry name" value="Phosphatidic acid phosphatase type 2/haloperoxidase"/>
    <property type="match status" value="1"/>
</dbReference>
<feature type="transmembrane region" description="Helical" evidence="1">
    <location>
        <begin position="151"/>
        <end position="168"/>
    </location>
</feature>
<feature type="domain" description="Phosphatidic acid phosphatase type 2/haloperoxidase" evidence="2">
    <location>
        <begin position="51"/>
        <end position="166"/>
    </location>
</feature>
<comment type="caution">
    <text evidence="3">The sequence shown here is derived from an EMBL/GenBank/DDBJ whole genome shotgun (WGS) entry which is preliminary data.</text>
</comment>
<dbReference type="SUPFAM" id="SSF48317">
    <property type="entry name" value="Acid phosphatase/Vanadium-dependent haloperoxidase"/>
    <property type="match status" value="1"/>
</dbReference>
<feature type="transmembrane region" description="Helical" evidence="1">
    <location>
        <begin position="49"/>
        <end position="67"/>
    </location>
</feature>
<feature type="transmembrane region" description="Helical" evidence="1">
    <location>
        <begin position="125"/>
        <end position="145"/>
    </location>
</feature>
<evidence type="ECO:0000256" key="1">
    <source>
        <dbReference type="SAM" id="Phobius"/>
    </source>
</evidence>